<keyword evidence="13" id="KW-0687">Ribonucleoprotein</keyword>
<feature type="binding site" evidence="11">
    <location>
        <position position="248"/>
    </location>
    <ligand>
        <name>Mg(2+)</name>
        <dbReference type="ChEBI" id="CHEBI:18420"/>
        <label>1</label>
    </ligand>
</feature>
<evidence type="ECO:0000256" key="8">
    <source>
        <dbReference type="ARBA" id="ARBA00023211"/>
    </source>
</evidence>
<keyword evidence="14" id="KW-1185">Reference proteome</keyword>
<feature type="binding site" evidence="11">
    <location>
        <position position="141"/>
    </location>
    <ligand>
        <name>ATP</name>
        <dbReference type="ChEBI" id="CHEBI:30616"/>
    </ligand>
</feature>
<dbReference type="InterPro" id="IPR011761">
    <property type="entry name" value="ATP-grasp"/>
</dbReference>
<dbReference type="GO" id="GO:0018169">
    <property type="term" value="F:ribosomal S6-glutamic acid ligase activity"/>
    <property type="evidence" value="ECO:0007669"/>
    <property type="project" value="TreeGrafter"/>
</dbReference>
<dbReference type="InterPro" id="IPR041107">
    <property type="entry name" value="Rimk_N"/>
</dbReference>
<keyword evidence="6 11" id="KW-0460">Magnesium</keyword>
<gene>
    <name evidence="11" type="primary">rimK</name>
    <name evidence="13" type="ORF">SAMN05421850_107153</name>
</gene>
<name>A0A1G8Q811_9RHOB</name>
<dbReference type="PANTHER" id="PTHR21621">
    <property type="entry name" value="RIBOSOMAL PROTEIN S6 MODIFICATION PROTEIN"/>
    <property type="match status" value="1"/>
</dbReference>
<dbReference type="FunFam" id="3.30.1490.20:FF:000005">
    <property type="entry name" value="Probable alpha-L-glutamate ligase 1"/>
    <property type="match status" value="1"/>
</dbReference>
<comment type="similarity">
    <text evidence="9">In the C-terminal section; belongs to the RimK family.</text>
</comment>
<dbReference type="HAMAP" id="MF_01552">
    <property type="entry name" value="RimK"/>
    <property type="match status" value="1"/>
</dbReference>
<dbReference type="Gene3D" id="3.30.1490.20">
    <property type="entry name" value="ATP-grasp fold, A domain"/>
    <property type="match status" value="1"/>
</dbReference>
<comment type="similarity">
    <text evidence="11">Belongs to the RimK family.</text>
</comment>
<feature type="binding site" evidence="11">
    <location>
        <begin position="178"/>
        <end position="179"/>
    </location>
    <ligand>
        <name>ATP</name>
        <dbReference type="ChEBI" id="CHEBI:30616"/>
    </ligand>
</feature>
<feature type="binding site" evidence="11">
    <location>
        <position position="187"/>
    </location>
    <ligand>
        <name>ATP</name>
        <dbReference type="ChEBI" id="CHEBI:30616"/>
    </ligand>
</feature>
<dbReference type="EC" id="6.3.2.-" evidence="11"/>
<evidence type="ECO:0000313" key="13">
    <source>
        <dbReference type="EMBL" id="SDJ00857.1"/>
    </source>
</evidence>
<evidence type="ECO:0000256" key="9">
    <source>
        <dbReference type="ARBA" id="ARBA00061239"/>
    </source>
</evidence>
<dbReference type="NCBIfam" id="NF007764">
    <property type="entry name" value="PRK10446.1"/>
    <property type="match status" value="1"/>
</dbReference>
<feature type="binding site" evidence="11">
    <location>
        <position position="260"/>
    </location>
    <ligand>
        <name>Mn(2+)</name>
        <dbReference type="ChEBI" id="CHEBI:29035"/>
        <label>2</label>
    </ligand>
</feature>
<evidence type="ECO:0000259" key="12">
    <source>
        <dbReference type="PROSITE" id="PS50975"/>
    </source>
</evidence>
<dbReference type="GO" id="GO:0009432">
    <property type="term" value="P:SOS response"/>
    <property type="evidence" value="ECO:0007669"/>
    <property type="project" value="TreeGrafter"/>
</dbReference>
<dbReference type="GO" id="GO:0005840">
    <property type="term" value="C:ribosome"/>
    <property type="evidence" value="ECO:0007669"/>
    <property type="project" value="UniProtKB-KW"/>
</dbReference>
<evidence type="ECO:0000256" key="3">
    <source>
        <dbReference type="ARBA" id="ARBA00022723"/>
    </source>
</evidence>
<dbReference type="Gene3D" id="3.30.470.20">
    <property type="entry name" value="ATP-grasp fold, B domain"/>
    <property type="match status" value="1"/>
</dbReference>
<dbReference type="STRING" id="490829.SAMN05421850_107153"/>
<evidence type="ECO:0000256" key="4">
    <source>
        <dbReference type="ARBA" id="ARBA00022741"/>
    </source>
</evidence>
<feature type="binding site" evidence="11">
    <location>
        <position position="260"/>
    </location>
    <ligand>
        <name>Mn(2+)</name>
        <dbReference type="ChEBI" id="CHEBI:29035"/>
        <label>1</label>
    </ligand>
</feature>
<dbReference type="Proteomes" id="UP000199340">
    <property type="component" value="Unassembled WGS sequence"/>
</dbReference>
<dbReference type="FunFam" id="3.30.470.20:FF:000058">
    <property type="entry name" value="Alpha-aminoadipate--LysW ligase LysX protein"/>
    <property type="match status" value="1"/>
</dbReference>
<accession>A0A1G8Q811</accession>
<dbReference type="EMBL" id="FNEB01000007">
    <property type="protein sequence ID" value="SDJ00857.1"/>
    <property type="molecule type" value="Genomic_DNA"/>
</dbReference>
<evidence type="ECO:0000256" key="1">
    <source>
        <dbReference type="ARBA" id="ARBA00001936"/>
    </source>
</evidence>
<dbReference type="Gene3D" id="3.40.50.20">
    <property type="match status" value="1"/>
</dbReference>
<evidence type="ECO:0000256" key="2">
    <source>
        <dbReference type="ARBA" id="ARBA00022598"/>
    </source>
</evidence>
<dbReference type="InterPro" id="IPR004666">
    <property type="entry name" value="Rp_bS6_RimK/Lys_biosynth_LsyX"/>
</dbReference>
<evidence type="ECO:0000256" key="10">
    <source>
        <dbReference type="ARBA" id="ARBA00072141"/>
    </source>
</evidence>
<feature type="domain" description="ATP-grasp" evidence="12">
    <location>
        <begin position="104"/>
        <end position="287"/>
    </location>
</feature>
<reference evidence="13 14" key="1">
    <citation type="submission" date="2016-10" db="EMBL/GenBank/DDBJ databases">
        <authorList>
            <person name="de Groot N.N."/>
        </authorList>
    </citation>
    <scope>NUCLEOTIDE SEQUENCE [LARGE SCALE GENOMIC DNA]</scope>
    <source>
        <strain evidence="13 14">DSM 28010</strain>
    </source>
</reference>
<dbReference type="OrthoDB" id="3865600at2"/>
<feature type="binding site" evidence="11">
    <location>
        <begin position="211"/>
        <end position="213"/>
    </location>
    <ligand>
        <name>ATP</name>
        <dbReference type="ChEBI" id="CHEBI:30616"/>
    </ligand>
</feature>
<dbReference type="Pfam" id="PF18030">
    <property type="entry name" value="Rimk_N"/>
    <property type="match status" value="1"/>
</dbReference>
<feature type="binding site" evidence="11">
    <location>
        <position position="248"/>
    </location>
    <ligand>
        <name>Mn(2+)</name>
        <dbReference type="ChEBI" id="CHEBI:29035"/>
        <label>1</label>
    </ligand>
</feature>
<evidence type="ECO:0000256" key="6">
    <source>
        <dbReference type="ARBA" id="ARBA00022842"/>
    </source>
</evidence>
<comment type="cofactor">
    <cofactor evidence="11">
        <name>Mg(2+)</name>
        <dbReference type="ChEBI" id="CHEBI:18420"/>
    </cofactor>
    <cofactor evidence="11">
        <name>Mn(2+)</name>
        <dbReference type="ChEBI" id="CHEBI:29035"/>
    </cofactor>
    <text evidence="11">Binds 2 magnesium or manganese ions per subunit.</text>
</comment>
<dbReference type="AlphaFoldDB" id="A0A1G8Q811"/>
<proteinExistence type="inferred from homology"/>
<keyword evidence="13" id="KW-0689">Ribosomal protein</keyword>
<dbReference type="SUPFAM" id="SSF56059">
    <property type="entry name" value="Glutathione synthetase ATP-binding domain-like"/>
    <property type="match status" value="1"/>
</dbReference>
<dbReference type="InterPro" id="IPR023533">
    <property type="entry name" value="RimK"/>
</dbReference>
<keyword evidence="7 11" id="KW-0648">Protein biosynthesis</keyword>
<dbReference type="GO" id="GO:0005524">
    <property type="term" value="F:ATP binding"/>
    <property type="evidence" value="ECO:0007669"/>
    <property type="project" value="UniProtKB-UniRule"/>
</dbReference>
<keyword evidence="5 11" id="KW-0067">ATP-binding</keyword>
<dbReference type="GO" id="GO:0005737">
    <property type="term" value="C:cytoplasm"/>
    <property type="evidence" value="ECO:0007669"/>
    <property type="project" value="TreeGrafter"/>
</dbReference>
<dbReference type="NCBIfam" id="TIGR00768">
    <property type="entry name" value="rimK_fam"/>
    <property type="match status" value="1"/>
</dbReference>
<dbReference type="GO" id="GO:0006412">
    <property type="term" value="P:translation"/>
    <property type="evidence" value="ECO:0007669"/>
    <property type="project" value="UniProtKB-KW"/>
</dbReference>
<sequence length="301" mass="32394">MKIAMLTRNPRLFSHRRLQEAAEERGHELEMINTLRCSMNIASRRPEIYYDGSKLPKYDAVIPRIGASITFYGLAVLRQFEMQGTYPLNESVAIGRSRDKLRSMQLLARDGIGLPVTTFAHDPKKAEEVMSLAGGTPVVIKLLEGTQGIGVVLADTARSAKSVIEAFRGAGVNILVQEFIKEAGGTDIRAFVIGGKVVAAMKRTGAEGEFRSNLHRGGSAQAIKITPEERSTAVRAAKSMGLNVCGVDMLRSNHGPVVMEVNSSPGLEGVEKATGKDIAGMIIDFIAKNARDGATKTKGKG</sequence>
<feature type="binding site" evidence="11">
    <location>
        <position position="260"/>
    </location>
    <ligand>
        <name>Mg(2+)</name>
        <dbReference type="ChEBI" id="CHEBI:18420"/>
        <label>2</label>
    </ligand>
</feature>
<dbReference type="InterPro" id="IPR013815">
    <property type="entry name" value="ATP_grasp_subdomain_1"/>
</dbReference>
<dbReference type="GO" id="GO:0046872">
    <property type="term" value="F:metal ion binding"/>
    <property type="evidence" value="ECO:0007669"/>
    <property type="project" value="UniProtKB-KW"/>
</dbReference>
<keyword evidence="8 11" id="KW-0464">Manganese</keyword>
<dbReference type="InterPro" id="IPR013651">
    <property type="entry name" value="ATP-grasp_RimK-type"/>
</dbReference>
<evidence type="ECO:0000313" key="14">
    <source>
        <dbReference type="Proteomes" id="UP000199340"/>
    </source>
</evidence>
<protein>
    <recommendedName>
        <fullName evidence="10 11">Probable alpha-L-glutamate ligase</fullName>
        <ecNumber evidence="11">6.3.2.-</ecNumber>
    </recommendedName>
</protein>
<comment type="cofactor">
    <cofactor evidence="1">
        <name>Mn(2+)</name>
        <dbReference type="ChEBI" id="CHEBI:29035"/>
    </cofactor>
</comment>
<feature type="binding site" evidence="11">
    <location>
        <position position="260"/>
    </location>
    <ligand>
        <name>Mg(2+)</name>
        <dbReference type="ChEBI" id="CHEBI:18420"/>
        <label>1</label>
    </ligand>
</feature>
<keyword evidence="3 11" id="KW-0479">Metal-binding</keyword>
<evidence type="ECO:0000256" key="7">
    <source>
        <dbReference type="ARBA" id="ARBA00022917"/>
    </source>
</evidence>
<dbReference type="PANTHER" id="PTHR21621:SF7">
    <property type="entry name" value="RIBOSOMAL PROTEIN BS6--L-GLUTAMATE LIGASE"/>
    <property type="match status" value="1"/>
</dbReference>
<feature type="binding site" evidence="11">
    <location>
        <position position="262"/>
    </location>
    <ligand>
        <name>Mg(2+)</name>
        <dbReference type="ChEBI" id="CHEBI:18420"/>
        <label>2</label>
    </ligand>
</feature>
<dbReference type="FunFam" id="3.40.50.20:FF:000004">
    <property type="entry name" value="Probable alpha-L-glutamate ligase"/>
    <property type="match status" value="1"/>
</dbReference>
<evidence type="ECO:0000256" key="11">
    <source>
        <dbReference type="HAMAP-Rule" id="MF_01552"/>
    </source>
</evidence>
<dbReference type="PROSITE" id="PS50975">
    <property type="entry name" value="ATP_GRASP"/>
    <property type="match status" value="1"/>
</dbReference>
<organism evidence="13 14">
    <name type="scientific">Lutimaribacter saemankumensis</name>
    <dbReference type="NCBI Taxonomy" id="490829"/>
    <lineage>
        <taxon>Bacteria</taxon>
        <taxon>Pseudomonadati</taxon>
        <taxon>Pseudomonadota</taxon>
        <taxon>Alphaproteobacteria</taxon>
        <taxon>Rhodobacterales</taxon>
        <taxon>Roseobacteraceae</taxon>
        <taxon>Lutimaribacter</taxon>
    </lineage>
</organism>
<keyword evidence="4 11" id="KW-0547">Nucleotide-binding</keyword>
<dbReference type="RefSeq" id="WP_090029315.1">
    <property type="nucleotide sequence ID" value="NZ_FNEB01000007.1"/>
</dbReference>
<dbReference type="Pfam" id="PF08443">
    <property type="entry name" value="RimK"/>
    <property type="match status" value="1"/>
</dbReference>
<evidence type="ECO:0000256" key="5">
    <source>
        <dbReference type="ARBA" id="ARBA00022840"/>
    </source>
</evidence>
<feature type="binding site" evidence="11">
    <location>
        <position position="262"/>
    </location>
    <ligand>
        <name>Mn(2+)</name>
        <dbReference type="ChEBI" id="CHEBI:29035"/>
        <label>2</label>
    </ligand>
</feature>
<keyword evidence="2 11" id="KW-0436">Ligase</keyword>